<accession>A0A7W2YJ87</accession>
<sequence length="185" mass="19589">MNILYLHGYASNFDPSSVKVQALEKIGTVSGINIDYTEGPKVAIEAAKQACQEQCIDLVVGTSMGGWLASHCGQNCSIPFVALNPAVEPAKSLTKYIGQSIDYTGTAYTIDAETVASYPPFATEGLGLVICEEGDEVIDASATAAALKPHYDVLLVPGGSHRFESLDSQLELIQAHLRKATQGKA</sequence>
<dbReference type="SUPFAM" id="SSF53474">
    <property type="entry name" value="alpha/beta-Hydrolases"/>
    <property type="match status" value="1"/>
</dbReference>
<proteinExistence type="predicted"/>
<reference evidence="1 2" key="1">
    <citation type="submission" date="2020-07" db="EMBL/GenBank/DDBJ databases">
        <title>Halieaceae bacterium, F7430, whole genome shotgun sequencing project.</title>
        <authorList>
            <person name="Jiang S."/>
            <person name="Liu Z.W."/>
            <person name="Du Z.J."/>
        </authorList>
    </citation>
    <scope>NUCLEOTIDE SEQUENCE [LARGE SCALE GENOMIC DNA]</scope>
    <source>
        <strain evidence="1 2">F7430</strain>
    </source>
</reference>
<dbReference type="Pfam" id="PF05728">
    <property type="entry name" value="UPF0227"/>
    <property type="match status" value="1"/>
</dbReference>
<comment type="caution">
    <text evidence="1">The sequence shown here is derived from an EMBL/GenBank/DDBJ whole genome shotgun (WGS) entry which is preliminary data.</text>
</comment>
<gene>
    <name evidence="1" type="ORF">H2508_04515</name>
</gene>
<dbReference type="PANTHER" id="PTHR35602:SF3">
    <property type="entry name" value="ESTERASE YQIA"/>
    <property type="match status" value="1"/>
</dbReference>
<keyword evidence="2" id="KW-1185">Reference proteome</keyword>
<dbReference type="InterPro" id="IPR008886">
    <property type="entry name" value="UPF0227/Esterase_YqiA"/>
</dbReference>
<dbReference type="InterPro" id="IPR029058">
    <property type="entry name" value="AB_hydrolase_fold"/>
</dbReference>
<dbReference type="Gene3D" id="3.40.50.1820">
    <property type="entry name" value="alpha/beta hydrolase"/>
    <property type="match status" value="1"/>
</dbReference>
<evidence type="ECO:0000313" key="1">
    <source>
        <dbReference type="EMBL" id="MBA6412369.1"/>
    </source>
</evidence>
<dbReference type="RefSeq" id="WP_182169274.1">
    <property type="nucleotide sequence ID" value="NZ_JACFXU010000013.1"/>
</dbReference>
<evidence type="ECO:0008006" key="3">
    <source>
        <dbReference type="Google" id="ProtNLM"/>
    </source>
</evidence>
<organism evidence="1 2">
    <name type="scientific">Sediminihaliea albiluteola</name>
    <dbReference type="NCBI Taxonomy" id="2758564"/>
    <lineage>
        <taxon>Bacteria</taxon>
        <taxon>Pseudomonadati</taxon>
        <taxon>Pseudomonadota</taxon>
        <taxon>Gammaproteobacteria</taxon>
        <taxon>Cellvibrionales</taxon>
        <taxon>Halieaceae</taxon>
        <taxon>Sediminihaliea</taxon>
    </lineage>
</organism>
<evidence type="ECO:0000313" key="2">
    <source>
        <dbReference type="Proteomes" id="UP000539350"/>
    </source>
</evidence>
<dbReference type="Proteomes" id="UP000539350">
    <property type="component" value="Unassembled WGS sequence"/>
</dbReference>
<dbReference type="PANTHER" id="PTHR35602">
    <property type="entry name" value="ESTERASE YQIA-RELATED"/>
    <property type="match status" value="1"/>
</dbReference>
<dbReference type="EMBL" id="JACFXU010000013">
    <property type="protein sequence ID" value="MBA6412369.1"/>
    <property type="molecule type" value="Genomic_DNA"/>
</dbReference>
<name>A0A7W2YJ87_9GAMM</name>
<protein>
    <recommendedName>
        <fullName evidence="3">Esterase</fullName>
    </recommendedName>
</protein>
<dbReference type="AlphaFoldDB" id="A0A7W2YJ87"/>